<reference evidence="5" key="1">
    <citation type="submission" date="2023-08" db="EMBL/GenBank/DDBJ databases">
        <authorList>
            <person name="Chen Y."/>
            <person name="Shah S."/>
            <person name="Dougan E. K."/>
            <person name="Thang M."/>
            <person name="Chan C."/>
        </authorList>
    </citation>
    <scope>NUCLEOTIDE SEQUENCE</scope>
</reference>
<keyword evidence="1" id="KW-0560">Oxidoreductase</keyword>
<feature type="transmembrane region" description="Helical" evidence="3">
    <location>
        <begin position="890"/>
        <end position="910"/>
    </location>
</feature>
<feature type="transmembrane region" description="Helical" evidence="3">
    <location>
        <begin position="852"/>
        <end position="870"/>
    </location>
</feature>
<name>A0AA36IX71_9DINO</name>
<dbReference type="Pfam" id="PF08030">
    <property type="entry name" value="NAD_binding_6"/>
    <property type="match status" value="1"/>
</dbReference>
<dbReference type="InterPro" id="IPR053320">
    <property type="entry name" value="Protein_DD3-3_O-glyco"/>
</dbReference>
<evidence type="ECO:0000256" key="3">
    <source>
        <dbReference type="SAM" id="Phobius"/>
    </source>
</evidence>
<keyword evidence="3" id="KW-0812">Transmembrane</keyword>
<dbReference type="Proteomes" id="UP001178507">
    <property type="component" value="Unassembled WGS sequence"/>
</dbReference>
<feature type="region of interest" description="Disordered" evidence="2">
    <location>
        <begin position="260"/>
        <end position="284"/>
    </location>
</feature>
<dbReference type="Pfam" id="PF08022">
    <property type="entry name" value="FAD_binding_8"/>
    <property type="match status" value="1"/>
</dbReference>
<dbReference type="PANTHER" id="PTHR35170">
    <property type="entry name" value="PROTEIN DD3-3"/>
    <property type="match status" value="1"/>
</dbReference>
<feature type="region of interest" description="Disordered" evidence="2">
    <location>
        <begin position="342"/>
        <end position="374"/>
    </location>
</feature>
<gene>
    <name evidence="5" type="ORF">EVOR1521_LOCUS19648</name>
</gene>
<accession>A0AA36IX71</accession>
<feature type="region of interest" description="Disordered" evidence="2">
    <location>
        <begin position="199"/>
        <end position="221"/>
    </location>
</feature>
<protein>
    <recommendedName>
        <fullName evidence="4">FAD-binding FR-type domain-containing protein</fullName>
    </recommendedName>
</protein>
<organism evidence="5 6">
    <name type="scientific">Effrenium voratum</name>
    <dbReference type="NCBI Taxonomy" id="2562239"/>
    <lineage>
        <taxon>Eukaryota</taxon>
        <taxon>Sar</taxon>
        <taxon>Alveolata</taxon>
        <taxon>Dinophyceae</taxon>
        <taxon>Suessiales</taxon>
        <taxon>Symbiodiniaceae</taxon>
        <taxon>Effrenium</taxon>
    </lineage>
</organism>
<dbReference type="PANTHER" id="PTHR35170:SF1">
    <property type="entry name" value="PROTEIN DD3-3"/>
    <property type="match status" value="1"/>
</dbReference>
<keyword evidence="3" id="KW-1133">Transmembrane helix</keyword>
<sequence>MSSFRFPHGAATRFDSIGGISRLRTWTRVRVTRSKTEQGASCVVASPAQAAIFGSRPQLEIATLYRSTRLLNMVHMANAVKIMVLLAAPWLSAADMYLNSPRGSNNKLREQSNNVQNANRLFDSQNNAAAGYQIGDDCKPACKDGDNNYDVTVEGATKGTMKFYQGSELYVEWTHQHGCGVGHPNLRCQIILQYMSEEDNPSLRDGTGQTSAGGDGNDPTEAETAELVRGYHEPFDYYQSCMARERNQGLYTADQALEANGGASSTRQNPNGNGRRRGAQRHGLECPEERDYYPYWHPTPWHDIAILTDEPYERCDYYRAESQNVVAKGYCSQPEFNNPDSCAGNGGTWKEQSPFEEPPPECTGSIGSRDNHNGNVRNGHPHYYVWKIPEYLTGRVVLRIRYNITTGDFNYGSLANPKEVGAELTGSKADPFFMDRKFNDPNPGTRRRSTFAGRPAVPVPLAQDPVADWLKLGDTNQDTSRLLQLQVNTNQFGRTFEDRTHSFLVLERPANVPQAQRIVNFNVRGRRGNIVQVYPAVEYDFVPQDLKVEQGTLLHFQWTGSDANNNNNAGNGRAGTDRSNLVQVQSRSETVPLPLSKHTLLFNALANPDDPEGRRLADKFAYLDQDSIVTCDPDTNNQNSETNCKQLNGASAYFDGGLVEMKTVGTHHIASTRNNDFSNRSHKAQITVTRFSLEIYENIAVGVGGFCFLVLFIYVCCAIHACRRPGSWLFSRRYRPRLLHWVLRKATMERLLEERRQLVAKQRKEWAKKANAHAADEEGADVGAAEVALPEEQVTWFQGLTRCFRKCGFGEQQLTTFMFGVLNVLVFAIGFLSNLSGGFQKSWAFPIAKGGGYSMDLNFALLILPTLKSLQTTMRRVSSSREWVPIDDPINFHIVIASFTMLGAFVHIAGHCVHMYLIRTAPLIQLDPLQLWDLTPQEKMSGMTLWQQVLNIQIRCAGLTGIILTFMMVAILLTAVSCSRRGTNCLTRRFFGFNLFWRIHMSWKWIYVLLLLHAPARLWIWFFFPFIFVVVDRMLLANNQALNLSLKSVKLLPRDVIGLTFELPQGFAYQAGQYILLGWKGEWHPFTLTSAPEENCISVHIRAPNTLDWCSALRKRLTETAPGQAAGLKETKPPKAPRVFEYSKHTLPNSHIVYNVPKVSRAEAEGETRADPRLLGRNASGKVLEPARSGMTMISRPAPGMLPEEAVVLQVTGPFGAPAQKVWGFDTLMVVGAGIGVTPFASILRSVQLRARQRETIMSAATKPSAWRNMVTNEAEDSRASLQKLVEDLVVIPKKIYFYWICRGQEEFDWFCDLLADAAEGPHAGIVDITLFLTGEIELSQVKKLPCASGQFFGRPNWGRIFKQNREKHQGEHVGVFLCGSPIIGEELSRQSVKHSDLVGTPHATRFSFFKEHF</sequence>
<dbReference type="InterPro" id="IPR013112">
    <property type="entry name" value="FAD-bd_8"/>
</dbReference>
<evidence type="ECO:0000313" key="5">
    <source>
        <dbReference type="EMBL" id="CAJ1395142.1"/>
    </source>
</evidence>
<feature type="transmembrane region" description="Helical" evidence="3">
    <location>
        <begin position="699"/>
        <end position="722"/>
    </location>
</feature>
<dbReference type="SUPFAM" id="SSF63380">
    <property type="entry name" value="Riboflavin synthase domain-like"/>
    <property type="match status" value="1"/>
</dbReference>
<feature type="compositionally biased region" description="Polar residues" evidence="2">
    <location>
        <begin position="365"/>
        <end position="374"/>
    </location>
</feature>
<dbReference type="Gene3D" id="2.40.30.10">
    <property type="entry name" value="Translation factors"/>
    <property type="match status" value="1"/>
</dbReference>
<feature type="region of interest" description="Disordered" evidence="2">
    <location>
        <begin position="433"/>
        <end position="452"/>
    </location>
</feature>
<dbReference type="CDD" id="cd06186">
    <property type="entry name" value="NOX_Duox_like_FAD_NADP"/>
    <property type="match status" value="1"/>
</dbReference>
<dbReference type="SUPFAM" id="SSF52343">
    <property type="entry name" value="Ferredoxin reductase-like, C-terminal NADP-linked domain"/>
    <property type="match status" value="1"/>
</dbReference>
<evidence type="ECO:0000259" key="4">
    <source>
        <dbReference type="PROSITE" id="PS51384"/>
    </source>
</evidence>
<keyword evidence="6" id="KW-1185">Reference proteome</keyword>
<dbReference type="PROSITE" id="PS51384">
    <property type="entry name" value="FAD_FR"/>
    <property type="match status" value="1"/>
</dbReference>
<dbReference type="InterPro" id="IPR013121">
    <property type="entry name" value="Fe_red_NAD-bd_6"/>
</dbReference>
<dbReference type="InterPro" id="IPR017927">
    <property type="entry name" value="FAD-bd_FR_type"/>
</dbReference>
<feature type="transmembrane region" description="Helical" evidence="3">
    <location>
        <begin position="952"/>
        <end position="978"/>
    </location>
</feature>
<dbReference type="Gene3D" id="3.40.50.80">
    <property type="entry name" value="Nucleotide-binding domain of ferredoxin-NADP reductase (FNR) module"/>
    <property type="match status" value="1"/>
</dbReference>
<dbReference type="InterPro" id="IPR017938">
    <property type="entry name" value="Riboflavin_synthase-like_b-brl"/>
</dbReference>
<comment type="caution">
    <text evidence="5">The sequence shown here is derived from an EMBL/GenBank/DDBJ whole genome shotgun (WGS) entry which is preliminary data.</text>
</comment>
<evidence type="ECO:0000256" key="1">
    <source>
        <dbReference type="ARBA" id="ARBA00023002"/>
    </source>
</evidence>
<evidence type="ECO:0000313" key="6">
    <source>
        <dbReference type="Proteomes" id="UP001178507"/>
    </source>
</evidence>
<evidence type="ECO:0000256" key="2">
    <source>
        <dbReference type="SAM" id="MobiDB-lite"/>
    </source>
</evidence>
<feature type="transmembrane region" description="Helical" evidence="3">
    <location>
        <begin position="814"/>
        <end position="832"/>
    </location>
</feature>
<keyword evidence="3" id="KW-0472">Membrane</keyword>
<dbReference type="EMBL" id="CAUJNA010003068">
    <property type="protein sequence ID" value="CAJ1395142.1"/>
    <property type="molecule type" value="Genomic_DNA"/>
</dbReference>
<proteinExistence type="predicted"/>
<dbReference type="GO" id="GO:0016491">
    <property type="term" value="F:oxidoreductase activity"/>
    <property type="evidence" value="ECO:0007669"/>
    <property type="project" value="UniProtKB-KW"/>
</dbReference>
<feature type="domain" description="FAD-binding FR-type" evidence="4">
    <location>
        <begin position="1039"/>
        <end position="1155"/>
    </location>
</feature>
<dbReference type="InterPro" id="IPR039261">
    <property type="entry name" value="FNR_nucleotide-bd"/>
</dbReference>